<organism evidence="1 2">
    <name type="scientific">candidate division MSBL1 archaeon SCGC-AAA259E19</name>
    <dbReference type="NCBI Taxonomy" id="1698264"/>
    <lineage>
        <taxon>Archaea</taxon>
        <taxon>Methanobacteriati</taxon>
        <taxon>Methanobacteriota</taxon>
        <taxon>candidate division MSBL1</taxon>
    </lineage>
</organism>
<keyword evidence="2" id="KW-1185">Reference proteome</keyword>
<evidence type="ECO:0000313" key="2">
    <source>
        <dbReference type="Proteomes" id="UP000070284"/>
    </source>
</evidence>
<dbReference type="Proteomes" id="UP000070284">
    <property type="component" value="Unassembled WGS sequence"/>
</dbReference>
<gene>
    <name evidence="1" type="ORF">AKJ65_01310</name>
</gene>
<accession>A0A133UNB6</accession>
<proteinExistence type="predicted"/>
<dbReference type="AlphaFoldDB" id="A0A133UNB6"/>
<reference evidence="1 2" key="1">
    <citation type="journal article" date="2016" name="Sci. Rep.">
        <title>Metabolic traits of an uncultured archaeal lineage -MSBL1- from brine pools of the Red Sea.</title>
        <authorList>
            <person name="Mwirichia R."/>
            <person name="Alam I."/>
            <person name="Rashid M."/>
            <person name="Vinu M."/>
            <person name="Ba-Alawi W."/>
            <person name="Anthony Kamau A."/>
            <person name="Kamanda Ngugi D."/>
            <person name="Goker M."/>
            <person name="Klenk H.P."/>
            <person name="Bajic V."/>
            <person name="Stingl U."/>
        </authorList>
    </citation>
    <scope>NUCLEOTIDE SEQUENCE [LARGE SCALE GENOMIC DNA]</scope>
    <source>
        <strain evidence="1">SCGC-AAA259E19</strain>
    </source>
</reference>
<evidence type="ECO:0000313" key="1">
    <source>
        <dbReference type="EMBL" id="KXA95651.1"/>
    </source>
</evidence>
<sequence length="140" mass="15357">MGFSHSVRLGTLPVSPFKPSSEKLIPVEMAGRNCASFEVLIESEGEDPGEVKQNALDWIRENGNRITEENIEVIQLQNLGMHGSRTLKIGDRVLGVVNNKQEAGTIVSFLLIGSNGPQAFVRFDNGALRALTLDRLELLE</sequence>
<dbReference type="EMBL" id="LHXO01000010">
    <property type="protein sequence ID" value="KXA95651.1"/>
    <property type="molecule type" value="Genomic_DNA"/>
</dbReference>
<protein>
    <submittedName>
        <fullName evidence="1">Uncharacterized protein</fullName>
    </submittedName>
</protein>
<comment type="caution">
    <text evidence="1">The sequence shown here is derived from an EMBL/GenBank/DDBJ whole genome shotgun (WGS) entry which is preliminary data.</text>
</comment>
<name>A0A133UNB6_9EURY</name>